<feature type="signal peptide" evidence="2">
    <location>
        <begin position="1"/>
        <end position="26"/>
    </location>
</feature>
<accession>A0A136M050</accession>
<organism evidence="3 4">
    <name type="scientific">candidate division WS6 bacterium OLB20</name>
    <dbReference type="NCBI Taxonomy" id="1617426"/>
    <lineage>
        <taxon>Bacteria</taxon>
        <taxon>Candidatus Dojkabacteria</taxon>
    </lineage>
</organism>
<dbReference type="STRING" id="1617426.TR69_WS6001000149"/>
<dbReference type="Proteomes" id="UP000070457">
    <property type="component" value="Unassembled WGS sequence"/>
</dbReference>
<sequence>MFKKSLLLTAALTALFLGGMLSQSFAQDNVVDDKGITVSPVRFEYDVDPGETVTGQLKLINSTFSDKTLYLYTLNFKSDGQSGTPLFHNEELPYSASLKEWISLSESEFIVKQVEPDNPNTKVIDFTIEVPVDAEPGGHYAGIIASLVKPGQSLDTGNNNIAFKDERAAIILLNVKGDVVRTLTVDKFYATDPFTRQKPLVNVFEWMPVGFVTELRNVGNSHTVPLGHIFIYSGDSKIAELDFNPANGSILKDSARVFVDRWTGALLELKPVLDENGNEITDENGTVQTRFAVDPSNFSLPFGQYTAKLAVGYDDAGSKKIVDAQEFTFWVIPWKLLLAIAVLLILYVGYRIRKHRAGKGKKK</sequence>
<keyword evidence="2" id="KW-0732">Signal</keyword>
<evidence type="ECO:0000313" key="3">
    <source>
        <dbReference type="EMBL" id="KXK27275.1"/>
    </source>
</evidence>
<keyword evidence="1" id="KW-0472">Membrane</keyword>
<name>A0A136M050_9BACT</name>
<feature type="chain" id="PRO_5007475346" description="DUF3324 domain-containing protein" evidence="2">
    <location>
        <begin position="27"/>
        <end position="363"/>
    </location>
</feature>
<protein>
    <recommendedName>
        <fullName evidence="5">DUF3324 domain-containing protein</fullName>
    </recommendedName>
</protein>
<keyword evidence="1" id="KW-0812">Transmembrane</keyword>
<evidence type="ECO:0008006" key="5">
    <source>
        <dbReference type="Google" id="ProtNLM"/>
    </source>
</evidence>
<evidence type="ECO:0000256" key="1">
    <source>
        <dbReference type="SAM" id="Phobius"/>
    </source>
</evidence>
<gene>
    <name evidence="3" type="ORF">TR69_WS6001000149</name>
</gene>
<dbReference type="AlphaFoldDB" id="A0A136M050"/>
<comment type="caution">
    <text evidence="3">The sequence shown here is derived from an EMBL/GenBank/DDBJ whole genome shotgun (WGS) entry which is preliminary data.</text>
</comment>
<proteinExistence type="predicted"/>
<reference evidence="3 4" key="1">
    <citation type="submission" date="2015-02" db="EMBL/GenBank/DDBJ databases">
        <title>Improved understanding of the partial-nitritation anammox process through 23 genomes representing the majority of the microbial community.</title>
        <authorList>
            <person name="Speth D.R."/>
            <person name="In T Zandt M."/>
            <person name="Guerrero Cruz S."/>
            <person name="Jetten M.S."/>
            <person name="Dutilh B.E."/>
        </authorList>
    </citation>
    <scope>NUCLEOTIDE SEQUENCE [LARGE SCALE GENOMIC DNA]</scope>
    <source>
        <strain evidence="3">OLB20</strain>
    </source>
</reference>
<dbReference type="EMBL" id="JYNZ01000002">
    <property type="protein sequence ID" value="KXK27275.1"/>
    <property type="molecule type" value="Genomic_DNA"/>
</dbReference>
<keyword evidence="1" id="KW-1133">Transmembrane helix</keyword>
<evidence type="ECO:0000256" key="2">
    <source>
        <dbReference type="SAM" id="SignalP"/>
    </source>
</evidence>
<evidence type="ECO:0000313" key="4">
    <source>
        <dbReference type="Proteomes" id="UP000070457"/>
    </source>
</evidence>
<feature type="transmembrane region" description="Helical" evidence="1">
    <location>
        <begin position="327"/>
        <end position="350"/>
    </location>
</feature>